<dbReference type="PANTHER" id="PTHR23078:SF3">
    <property type="entry name" value="VESICLE-FUSING ATPASE"/>
    <property type="match status" value="1"/>
</dbReference>
<evidence type="ECO:0000313" key="6">
    <source>
        <dbReference type="Proteomes" id="UP000012960"/>
    </source>
</evidence>
<dbReference type="InParanoid" id="A0A804JL94"/>
<keyword evidence="4" id="KW-0653">Protein transport</keyword>
<keyword evidence="4" id="KW-0378">Hydrolase</keyword>
<dbReference type="Gramene" id="Ma06_t27990.1">
    <property type="protein sequence ID" value="Ma06_p27990.1"/>
    <property type="gene ID" value="Ma06_g27990"/>
</dbReference>
<comment type="cofactor">
    <cofactor evidence="4">
        <name>Mg(2+)</name>
        <dbReference type="ChEBI" id="CHEBI:18420"/>
    </cofactor>
    <text evidence="4">Binds 1 Mg(2+) ion per subunit.</text>
</comment>
<comment type="similarity">
    <text evidence="1 4">Belongs to the AAA ATPase family.</text>
</comment>
<comment type="catalytic activity">
    <reaction evidence="4">
        <text>ATP + H2O = ADP + phosphate + H(+)</text>
        <dbReference type="Rhea" id="RHEA:13065"/>
        <dbReference type="ChEBI" id="CHEBI:15377"/>
        <dbReference type="ChEBI" id="CHEBI:15378"/>
        <dbReference type="ChEBI" id="CHEBI:30616"/>
        <dbReference type="ChEBI" id="CHEBI:43474"/>
        <dbReference type="ChEBI" id="CHEBI:456216"/>
        <dbReference type="EC" id="3.6.4.6"/>
    </reaction>
</comment>
<keyword evidence="2 4" id="KW-0547">Nucleotide-binding</keyword>
<evidence type="ECO:0000256" key="3">
    <source>
        <dbReference type="ARBA" id="ARBA00022840"/>
    </source>
</evidence>
<dbReference type="GO" id="GO:0015031">
    <property type="term" value="P:protein transport"/>
    <property type="evidence" value="ECO:0007669"/>
    <property type="project" value="UniProtKB-KW"/>
</dbReference>
<keyword evidence="4" id="KW-0460">Magnesium</keyword>
<dbReference type="EnsemblPlants" id="Ma06_t27990.1">
    <property type="protein sequence ID" value="Ma06_p27990.1"/>
    <property type="gene ID" value="Ma06_g27990"/>
</dbReference>
<proteinExistence type="inferred from homology"/>
<dbReference type="GO" id="GO:0016887">
    <property type="term" value="F:ATP hydrolysis activity"/>
    <property type="evidence" value="ECO:0007669"/>
    <property type="project" value="InterPro"/>
</dbReference>
<evidence type="ECO:0000256" key="4">
    <source>
        <dbReference type="RuleBase" id="RU367045"/>
    </source>
</evidence>
<keyword evidence="6" id="KW-1185">Reference proteome</keyword>
<organism evidence="5 6">
    <name type="scientific">Musa acuminata subsp. malaccensis</name>
    <name type="common">Wild banana</name>
    <name type="synonym">Musa malaccensis</name>
    <dbReference type="NCBI Taxonomy" id="214687"/>
    <lineage>
        <taxon>Eukaryota</taxon>
        <taxon>Viridiplantae</taxon>
        <taxon>Streptophyta</taxon>
        <taxon>Embryophyta</taxon>
        <taxon>Tracheophyta</taxon>
        <taxon>Spermatophyta</taxon>
        <taxon>Magnoliopsida</taxon>
        <taxon>Liliopsida</taxon>
        <taxon>Zingiberales</taxon>
        <taxon>Musaceae</taxon>
        <taxon>Musa</taxon>
    </lineage>
</organism>
<dbReference type="AlphaFoldDB" id="A0A804JL94"/>
<comment type="subcellular location">
    <subcellularLocation>
        <location evidence="4">Cytoplasm</location>
    </subcellularLocation>
</comment>
<protein>
    <recommendedName>
        <fullName evidence="4">Vesicle-fusing ATPase</fullName>
        <ecNumber evidence="4">3.6.4.6</ecNumber>
    </recommendedName>
</protein>
<dbReference type="GO" id="GO:0005524">
    <property type="term" value="F:ATP binding"/>
    <property type="evidence" value="ECO:0007669"/>
    <property type="project" value="UniProtKB-UniRule"/>
</dbReference>
<sequence length="46" mass="5332">MVRVPCKCAQIVKVFEDANKSQLSIIILDDIERLLEYVVIGPRFRI</sequence>
<dbReference type="Proteomes" id="UP000012960">
    <property type="component" value="Unplaced"/>
</dbReference>
<dbReference type="GO" id="GO:0046872">
    <property type="term" value="F:metal ion binding"/>
    <property type="evidence" value="ECO:0007669"/>
    <property type="project" value="UniProtKB-UniRule"/>
</dbReference>
<name>A0A804JL94_MUSAM</name>
<dbReference type="GO" id="GO:0005737">
    <property type="term" value="C:cytoplasm"/>
    <property type="evidence" value="ECO:0007669"/>
    <property type="project" value="UniProtKB-SubCell"/>
</dbReference>
<keyword evidence="4" id="KW-0963">Cytoplasm</keyword>
<keyword evidence="4" id="KW-0931">ER-Golgi transport</keyword>
<keyword evidence="4" id="KW-0813">Transport</keyword>
<evidence type="ECO:0000256" key="2">
    <source>
        <dbReference type="ARBA" id="ARBA00022741"/>
    </source>
</evidence>
<comment type="function">
    <text evidence="4">Required for vesicle-mediated transport. Catalyzes the fusion of transport vesicles within the Golgi cisternae. Is also required for transport from the endoplasmic reticulum to the Golgi stack. Seems to function as a fusion protein required for the delivery of cargo proteins to all compartments of the Golgi stack independent of vesicle origin.</text>
</comment>
<dbReference type="InterPro" id="IPR039812">
    <property type="entry name" value="Vesicle-fus_ATPase"/>
</dbReference>
<accession>A0A804JL94</accession>
<dbReference type="EC" id="3.6.4.6" evidence="4"/>
<keyword evidence="3 4" id="KW-0067">ATP-binding</keyword>
<dbReference type="GO" id="GO:0035494">
    <property type="term" value="P:SNARE complex disassembly"/>
    <property type="evidence" value="ECO:0007669"/>
    <property type="project" value="InterPro"/>
</dbReference>
<evidence type="ECO:0000256" key="1">
    <source>
        <dbReference type="ARBA" id="ARBA00006914"/>
    </source>
</evidence>
<keyword evidence="4" id="KW-0479">Metal-binding</keyword>
<dbReference type="PANTHER" id="PTHR23078">
    <property type="entry name" value="VESICULAR-FUSION PROTEIN NSF"/>
    <property type="match status" value="1"/>
</dbReference>
<evidence type="ECO:0000313" key="5">
    <source>
        <dbReference type="EnsemblPlants" id="Ma06_p27990.1"/>
    </source>
</evidence>
<reference evidence="5" key="1">
    <citation type="submission" date="2021-05" db="UniProtKB">
        <authorList>
            <consortium name="EnsemblPlants"/>
        </authorList>
    </citation>
    <scope>IDENTIFICATION</scope>
    <source>
        <strain evidence="5">subsp. malaccensis</strain>
    </source>
</reference>